<dbReference type="PANTHER" id="PTHR10151">
    <property type="entry name" value="ECTONUCLEOTIDE PYROPHOSPHATASE/PHOSPHODIESTERASE"/>
    <property type="match status" value="1"/>
</dbReference>
<organism evidence="1 2">
    <name type="scientific">candidate division TA06 bacterium</name>
    <dbReference type="NCBI Taxonomy" id="2250710"/>
    <lineage>
        <taxon>Bacteria</taxon>
        <taxon>Bacteria division TA06</taxon>
    </lineage>
</organism>
<evidence type="ECO:0000313" key="1">
    <source>
        <dbReference type="EMBL" id="RKX66944.1"/>
    </source>
</evidence>
<dbReference type="Gene3D" id="3.40.720.10">
    <property type="entry name" value="Alkaline Phosphatase, subunit A"/>
    <property type="match status" value="1"/>
</dbReference>
<comment type="caution">
    <text evidence="1">The sequence shown here is derived from an EMBL/GenBank/DDBJ whole genome shotgun (WGS) entry which is preliminary data.</text>
</comment>
<dbReference type="AlphaFoldDB" id="A0A660SBF6"/>
<sequence length="391" mass="44543">MKEIVYPDYGNSVLNFISSVLRAFGIDILYKPLPYIDSGKLAEKRNVVLIILDGMGYNLYENIKREEDFENSTVRKITSVFPPTTASAITSIMTGKSPLEHGIIGWTLFFKEFGKLIDVLPKMESPTGEPLNDSYSVTDIMGIKNIFQAISKQSPHTDLIKITPAYLAKSDFSLTTSSPAKIIPYEKITDMLSNIEFAIKENKRKKFIVAYSTEPDGLEHVNGVYSEKVSHFMKGIFRKINACVDSIKNENVTVFITADHGLTDVERYIHVSEDKELFDTILLPPFPEPRFSTFFVKREKEEQFKKAIMKYESEFLIMSREKFFDTGMLGKGEPHRKISDFIGDYVAIAKSSSVFKMKYDQGIRKSFEFKAHHAGITSEEMYVPLIEIDLD</sequence>
<evidence type="ECO:0000313" key="2">
    <source>
        <dbReference type="Proteomes" id="UP000282321"/>
    </source>
</evidence>
<protein>
    <recommendedName>
        <fullName evidence="3">Alkaline phosphatase family protein</fullName>
    </recommendedName>
</protein>
<gene>
    <name evidence="1" type="ORF">DRP44_03125</name>
</gene>
<name>A0A660SBF6_UNCT6</name>
<evidence type="ECO:0008006" key="3">
    <source>
        <dbReference type="Google" id="ProtNLM"/>
    </source>
</evidence>
<dbReference type="EMBL" id="QNBC01000029">
    <property type="protein sequence ID" value="RKX66944.1"/>
    <property type="molecule type" value="Genomic_DNA"/>
</dbReference>
<dbReference type="Pfam" id="PF01663">
    <property type="entry name" value="Phosphodiest"/>
    <property type="match status" value="1"/>
</dbReference>
<dbReference type="InterPro" id="IPR002591">
    <property type="entry name" value="Phosphodiest/P_Trfase"/>
</dbReference>
<proteinExistence type="predicted"/>
<dbReference type="Proteomes" id="UP000282321">
    <property type="component" value="Unassembled WGS sequence"/>
</dbReference>
<accession>A0A660SBF6</accession>
<dbReference type="PANTHER" id="PTHR10151:SF120">
    <property type="entry name" value="BIS(5'-ADENOSYL)-TRIPHOSPHATASE"/>
    <property type="match status" value="1"/>
</dbReference>
<dbReference type="SUPFAM" id="SSF53649">
    <property type="entry name" value="Alkaline phosphatase-like"/>
    <property type="match status" value="1"/>
</dbReference>
<reference evidence="1 2" key="1">
    <citation type="submission" date="2018-06" db="EMBL/GenBank/DDBJ databases">
        <title>Extensive metabolic versatility and redundancy in microbially diverse, dynamic hydrothermal sediments.</title>
        <authorList>
            <person name="Dombrowski N."/>
            <person name="Teske A."/>
            <person name="Baker B.J."/>
        </authorList>
    </citation>
    <scope>NUCLEOTIDE SEQUENCE [LARGE SCALE GENOMIC DNA]</scope>
    <source>
        <strain evidence="1">B35_G9</strain>
    </source>
</reference>
<dbReference type="InterPro" id="IPR017850">
    <property type="entry name" value="Alkaline_phosphatase_core_sf"/>
</dbReference>
<dbReference type="GO" id="GO:0016787">
    <property type="term" value="F:hydrolase activity"/>
    <property type="evidence" value="ECO:0007669"/>
    <property type="project" value="UniProtKB-ARBA"/>
</dbReference>